<dbReference type="AlphaFoldDB" id="A0AAE4QZL6"/>
<proteinExistence type="predicted"/>
<dbReference type="PROSITE" id="PS51674">
    <property type="entry name" value="4FE4S_WBL"/>
    <property type="match status" value="1"/>
</dbReference>
<dbReference type="Proteomes" id="UP001185922">
    <property type="component" value="Unassembled WGS sequence"/>
</dbReference>
<evidence type="ECO:0000259" key="2">
    <source>
        <dbReference type="PROSITE" id="PS51674"/>
    </source>
</evidence>
<accession>A0AAE4QZL6</accession>
<sequence length="104" mass="10903">MSRATGGRREGGELGLLAAILRGMPNLRGAACVGSPGLFDPRDPNEDPDDTAYRHQAAARICLGCPALEPCRDWSSSQRGQESAVTAARTPKGPGRPGSRTRCA</sequence>
<evidence type="ECO:0000313" key="3">
    <source>
        <dbReference type="EMBL" id="MDV6310319.1"/>
    </source>
</evidence>
<name>A0AAE4QZL6_9ACTN</name>
<organism evidence="3 4">
    <name type="scientific">Gordonia amicalis</name>
    <dbReference type="NCBI Taxonomy" id="89053"/>
    <lineage>
        <taxon>Bacteria</taxon>
        <taxon>Bacillati</taxon>
        <taxon>Actinomycetota</taxon>
        <taxon>Actinomycetes</taxon>
        <taxon>Mycobacteriales</taxon>
        <taxon>Gordoniaceae</taxon>
        <taxon>Gordonia</taxon>
    </lineage>
</organism>
<dbReference type="InterPro" id="IPR034768">
    <property type="entry name" value="4FE4S_WBL"/>
</dbReference>
<reference evidence="3" key="1">
    <citation type="submission" date="2023-10" db="EMBL/GenBank/DDBJ databases">
        <title>Development of a sustainable strategy for remediation of hydrocarbon-contaminated territories based on the waste exchange concept.</title>
        <authorList>
            <person name="Krivoruchko A."/>
        </authorList>
    </citation>
    <scope>NUCLEOTIDE SEQUENCE</scope>
    <source>
        <strain evidence="3">IEGM 1279</strain>
    </source>
</reference>
<feature type="region of interest" description="Disordered" evidence="1">
    <location>
        <begin position="73"/>
        <end position="104"/>
    </location>
</feature>
<gene>
    <name evidence="3" type="ORF">R3Q15_00125</name>
</gene>
<dbReference type="EMBL" id="JAWLKH010000001">
    <property type="protein sequence ID" value="MDV6310319.1"/>
    <property type="molecule type" value="Genomic_DNA"/>
</dbReference>
<feature type="domain" description="4Fe-4S Wbl-type" evidence="2">
    <location>
        <begin position="31"/>
        <end position="96"/>
    </location>
</feature>
<evidence type="ECO:0000313" key="4">
    <source>
        <dbReference type="Proteomes" id="UP001185922"/>
    </source>
</evidence>
<protein>
    <submittedName>
        <fullName evidence="3">Transcriptional regulator</fullName>
    </submittedName>
</protein>
<feature type="compositionally biased region" description="Polar residues" evidence="1">
    <location>
        <begin position="74"/>
        <end position="84"/>
    </location>
</feature>
<comment type="caution">
    <text evidence="3">The sequence shown here is derived from an EMBL/GenBank/DDBJ whole genome shotgun (WGS) entry which is preliminary data.</text>
</comment>
<evidence type="ECO:0000256" key="1">
    <source>
        <dbReference type="SAM" id="MobiDB-lite"/>
    </source>
</evidence>